<keyword evidence="3" id="KW-1185">Reference proteome</keyword>
<proteinExistence type="predicted"/>
<dbReference type="PROSITE" id="PS50925">
    <property type="entry name" value="BLUF"/>
    <property type="match status" value="1"/>
</dbReference>
<name>A0ABS4BXY2_9FLAO</name>
<dbReference type="EMBL" id="JAGJCB010000023">
    <property type="protein sequence ID" value="MBP0905447.1"/>
    <property type="molecule type" value="Genomic_DNA"/>
</dbReference>
<evidence type="ECO:0000313" key="3">
    <source>
        <dbReference type="Proteomes" id="UP000670776"/>
    </source>
</evidence>
<dbReference type="SMART" id="SM01034">
    <property type="entry name" value="BLUF"/>
    <property type="match status" value="1"/>
</dbReference>
<accession>A0ABS4BXY2</accession>
<dbReference type="Gene3D" id="3.30.70.100">
    <property type="match status" value="1"/>
</dbReference>
<dbReference type="InterPro" id="IPR007024">
    <property type="entry name" value="BLUF_domain"/>
</dbReference>
<dbReference type="InterPro" id="IPR036046">
    <property type="entry name" value="Acylphosphatase-like_dom_sf"/>
</dbReference>
<dbReference type="Proteomes" id="UP000670776">
    <property type="component" value="Unassembled WGS sequence"/>
</dbReference>
<dbReference type="SUPFAM" id="SSF54975">
    <property type="entry name" value="Acylphosphatase/BLUF domain-like"/>
    <property type="match status" value="1"/>
</dbReference>
<organism evidence="2 3">
    <name type="scientific">Mariniflexile gromovii</name>
    <dbReference type="NCBI Taxonomy" id="362523"/>
    <lineage>
        <taxon>Bacteria</taxon>
        <taxon>Pseudomonadati</taxon>
        <taxon>Bacteroidota</taxon>
        <taxon>Flavobacteriia</taxon>
        <taxon>Flavobacteriales</taxon>
        <taxon>Flavobacteriaceae</taxon>
        <taxon>Mariniflexile</taxon>
    </lineage>
</organism>
<gene>
    <name evidence="2" type="ORF">J8H85_16560</name>
</gene>
<feature type="domain" description="BLUF" evidence="1">
    <location>
        <begin position="2"/>
        <end position="93"/>
    </location>
</feature>
<protein>
    <submittedName>
        <fullName evidence="2">BLUF domain-containing protein</fullName>
    </submittedName>
</protein>
<evidence type="ECO:0000313" key="2">
    <source>
        <dbReference type="EMBL" id="MBP0905447.1"/>
    </source>
</evidence>
<reference evidence="2 3" key="1">
    <citation type="submission" date="2021-04" db="EMBL/GenBank/DDBJ databases">
        <title>Mariniflexile gromovii gen. nov., sp. nov., a gliding bacterium isolated from the sea urchin Strongylocentrotus intermedius.</title>
        <authorList>
            <person name="Ko S."/>
            <person name="Le V."/>
            <person name="Ahn C.-Y."/>
            <person name="Oh H.-M."/>
        </authorList>
    </citation>
    <scope>NUCLEOTIDE SEQUENCE [LARGE SCALE GENOMIC DNA]</scope>
    <source>
        <strain evidence="2 3">KCTC 12570</strain>
    </source>
</reference>
<dbReference type="RefSeq" id="WP_209656469.1">
    <property type="nucleotide sequence ID" value="NZ_JAGJCB010000023.1"/>
</dbReference>
<dbReference type="Pfam" id="PF04940">
    <property type="entry name" value="BLUF"/>
    <property type="match status" value="1"/>
</dbReference>
<evidence type="ECO:0000259" key="1">
    <source>
        <dbReference type="PROSITE" id="PS50925"/>
    </source>
</evidence>
<comment type="caution">
    <text evidence="2">The sequence shown here is derived from an EMBL/GenBank/DDBJ whole genome shotgun (WGS) entry which is preliminary data.</text>
</comment>
<sequence length="133" mass="15471">MIKTICYTSLYAEHISAFNLEMLFHKTRLFNNKHNIKGVLVAKNNRFFQILEGPETILDNLYLSIKKDSRHHQINEVLNTHITSYSFENFGTGYNTIKRVESLFGLQSYLNSPTINNIDNASLFLTTTENFFK</sequence>